<sequence>MGSLEKNQLQQLKTEFFDLLTNKYISLSLKELAYEMIKIVSSVCDIHEAAFILEHSTKTRRRAEASFGLEWEGSPSSSHVLDLIDSYEKTSLGPLQKESKEYKDSFLVPLIIHNERKGYLYIRKKSGESRTSSFLSRVGEECEHVFNFFYHYQQISTQETRYEQLYRVTTKFHSSMDMNDVLLEVISTLKEMYPTFEYHLLLSHDYGSHEYLPIKYLQYDGDNISGAAMESYVTGTVRMEGKMEEQYSVLYAPLNGKQGIYGILQVIAPDMTLLPKEEVKFITLLAHTAGGALENAQLYHQSKKLVEDLKLINETSHRLNSSLRLTDTISFMAKQICKSFRASEVGFVLFTDGTNDKRLAGSTTFFFTSAAQQYVEFVYRKMMKEKDSLFVNEASIHLEEDLLQFRSIMAVPMMQDGMIKGATIVLHEEPYFFSFDNFKLLQSLVHHSTLAFTNSMLREELEKLVVTDYLTKLYSRSYLDEQIQKSMEQDGFGTFILIDIDNFKKVNDTYGHQIGDQIIIQIARIIKTHVRENDIGARWGGEELAVYLPSVPLRSGVQIAKRLVEKVEEYTNPKTTISCGVSFWTRDMDDCVQKLFNRADEALYKAKHLGKNQVIAQGENVVS</sequence>
<name>A0ABV8B0U6_9BACI</name>
<dbReference type="InterPro" id="IPR003018">
    <property type="entry name" value="GAF"/>
</dbReference>
<dbReference type="Gene3D" id="3.30.450.40">
    <property type="match status" value="2"/>
</dbReference>
<dbReference type="InterPro" id="IPR000160">
    <property type="entry name" value="GGDEF_dom"/>
</dbReference>
<dbReference type="Pfam" id="PF13185">
    <property type="entry name" value="GAF_2"/>
    <property type="match status" value="1"/>
</dbReference>
<dbReference type="PANTHER" id="PTHR45138:SF9">
    <property type="entry name" value="DIGUANYLATE CYCLASE DGCM-RELATED"/>
    <property type="match status" value="1"/>
</dbReference>
<protein>
    <submittedName>
        <fullName evidence="2">Diguanylate cyclase domain-containing protein</fullName>
        <ecNumber evidence="2">2.7.7.65</ecNumber>
    </submittedName>
</protein>
<dbReference type="NCBIfam" id="TIGR00254">
    <property type="entry name" value="GGDEF"/>
    <property type="match status" value="1"/>
</dbReference>
<dbReference type="Gene3D" id="3.30.70.270">
    <property type="match status" value="1"/>
</dbReference>
<keyword evidence="3" id="KW-1185">Reference proteome</keyword>
<dbReference type="SMART" id="SM00267">
    <property type="entry name" value="GGDEF"/>
    <property type="match status" value="1"/>
</dbReference>
<comment type="caution">
    <text evidence="2">The sequence shown here is derived from an EMBL/GenBank/DDBJ whole genome shotgun (WGS) entry which is preliminary data.</text>
</comment>
<dbReference type="InterPro" id="IPR029016">
    <property type="entry name" value="GAF-like_dom_sf"/>
</dbReference>
<evidence type="ECO:0000313" key="2">
    <source>
        <dbReference type="EMBL" id="MFC3883249.1"/>
    </source>
</evidence>
<gene>
    <name evidence="2" type="ORF">ACFOU2_06835</name>
</gene>
<dbReference type="PROSITE" id="PS50887">
    <property type="entry name" value="GGDEF"/>
    <property type="match status" value="1"/>
</dbReference>
<reference evidence="3" key="1">
    <citation type="journal article" date="2019" name="Int. J. Syst. Evol. Microbiol.">
        <title>The Global Catalogue of Microorganisms (GCM) 10K type strain sequencing project: providing services to taxonomists for standard genome sequencing and annotation.</title>
        <authorList>
            <consortium name="The Broad Institute Genomics Platform"/>
            <consortium name="The Broad Institute Genome Sequencing Center for Infectious Disease"/>
            <person name="Wu L."/>
            <person name="Ma J."/>
        </authorList>
    </citation>
    <scope>NUCLEOTIDE SEQUENCE [LARGE SCALE GENOMIC DNA]</scope>
    <source>
        <strain evidence="3">CCUG 61889</strain>
    </source>
</reference>
<evidence type="ECO:0000313" key="3">
    <source>
        <dbReference type="Proteomes" id="UP001595752"/>
    </source>
</evidence>
<evidence type="ECO:0000259" key="1">
    <source>
        <dbReference type="PROSITE" id="PS50887"/>
    </source>
</evidence>
<dbReference type="Pfam" id="PF00990">
    <property type="entry name" value="GGDEF"/>
    <property type="match status" value="1"/>
</dbReference>
<dbReference type="PANTHER" id="PTHR45138">
    <property type="entry name" value="REGULATORY COMPONENTS OF SENSORY TRANSDUCTION SYSTEM"/>
    <property type="match status" value="1"/>
</dbReference>
<dbReference type="GO" id="GO:0052621">
    <property type="term" value="F:diguanylate cyclase activity"/>
    <property type="evidence" value="ECO:0007669"/>
    <property type="project" value="UniProtKB-EC"/>
</dbReference>
<accession>A0ABV8B0U6</accession>
<dbReference type="Proteomes" id="UP001595752">
    <property type="component" value="Unassembled WGS sequence"/>
</dbReference>
<proteinExistence type="predicted"/>
<organism evidence="2 3">
    <name type="scientific">Bacillus songklensis</name>
    <dbReference type="NCBI Taxonomy" id="1069116"/>
    <lineage>
        <taxon>Bacteria</taxon>
        <taxon>Bacillati</taxon>
        <taxon>Bacillota</taxon>
        <taxon>Bacilli</taxon>
        <taxon>Bacillales</taxon>
        <taxon>Bacillaceae</taxon>
        <taxon>Bacillus</taxon>
    </lineage>
</organism>
<keyword evidence="2" id="KW-0548">Nucleotidyltransferase</keyword>
<feature type="domain" description="GGDEF" evidence="1">
    <location>
        <begin position="491"/>
        <end position="619"/>
    </location>
</feature>
<dbReference type="InterPro" id="IPR029787">
    <property type="entry name" value="Nucleotide_cyclase"/>
</dbReference>
<dbReference type="EMBL" id="JBHRZT010000020">
    <property type="protein sequence ID" value="MFC3883249.1"/>
    <property type="molecule type" value="Genomic_DNA"/>
</dbReference>
<keyword evidence="2" id="KW-0808">Transferase</keyword>
<dbReference type="EC" id="2.7.7.65" evidence="2"/>
<dbReference type="SUPFAM" id="SSF55781">
    <property type="entry name" value="GAF domain-like"/>
    <property type="match status" value="2"/>
</dbReference>
<dbReference type="InterPro" id="IPR050469">
    <property type="entry name" value="Diguanylate_Cyclase"/>
</dbReference>
<dbReference type="CDD" id="cd01949">
    <property type="entry name" value="GGDEF"/>
    <property type="match status" value="1"/>
</dbReference>
<dbReference type="InterPro" id="IPR043128">
    <property type="entry name" value="Rev_trsase/Diguanyl_cyclase"/>
</dbReference>
<dbReference type="SUPFAM" id="SSF55073">
    <property type="entry name" value="Nucleotide cyclase"/>
    <property type="match status" value="1"/>
</dbReference>